<dbReference type="Proteomes" id="UP001283361">
    <property type="component" value="Unassembled WGS sequence"/>
</dbReference>
<evidence type="ECO:0000313" key="1">
    <source>
        <dbReference type="EMBL" id="KAK3794939.1"/>
    </source>
</evidence>
<reference evidence="1" key="1">
    <citation type="journal article" date="2023" name="G3 (Bethesda)">
        <title>A reference genome for the long-term kleptoplast-retaining sea slug Elysia crispata morphotype clarki.</title>
        <authorList>
            <person name="Eastman K.E."/>
            <person name="Pendleton A.L."/>
            <person name="Shaikh M.A."/>
            <person name="Suttiyut T."/>
            <person name="Ogas R."/>
            <person name="Tomko P."/>
            <person name="Gavelis G."/>
            <person name="Widhalm J.R."/>
            <person name="Wisecaver J.H."/>
        </authorList>
    </citation>
    <scope>NUCLEOTIDE SEQUENCE</scope>
    <source>
        <strain evidence="1">ECLA1</strain>
    </source>
</reference>
<accession>A0AAE1E5B0</accession>
<sequence>MRPGNLIIVRGCQADIISIVLLCRPFLIAAGISIHPSGPWAHAEPTYYTALRCGQVRGSPDCRARPYDGKEEKRDSERVACWVRFHTTWQRDKAAESKHYTNYIRPILGIKGTRLTPRGKRVTAKKSMKKLSERQTKQKEFDGNRLFSDLLPEAAQVSLISPNSDNRPWPYLAVTDVHIRDQTS</sequence>
<proteinExistence type="predicted"/>
<dbReference type="EMBL" id="JAWDGP010001087">
    <property type="protein sequence ID" value="KAK3794939.1"/>
    <property type="molecule type" value="Genomic_DNA"/>
</dbReference>
<keyword evidence="2" id="KW-1185">Reference proteome</keyword>
<protein>
    <submittedName>
        <fullName evidence="1">Uncharacterized protein</fullName>
    </submittedName>
</protein>
<evidence type="ECO:0000313" key="2">
    <source>
        <dbReference type="Proteomes" id="UP001283361"/>
    </source>
</evidence>
<gene>
    <name evidence="1" type="ORF">RRG08_001086</name>
</gene>
<dbReference type="AlphaFoldDB" id="A0AAE1E5B0"/>
<comment type="caution">
    <text evidence="1">The sequence shown here is derived from an EMBL/GenBank/DDBJ whole genome shotgun (WGS) entry which is preliminary data.</text>
</comment>
<name>A0AAE1E5B0_9GAST</name>
<organism evidence="1 2">
    <name type="scientific">Elysia crispata</name>
    <name type="common">lettuce slug</name>
    <dbReference type="NCBI Taxonomy" id="231223"/>
    <lineage>
        <taxon>Eukaryota</taxon>
        <taxon>Metazoa</taxon>
        <taxon>Spiralia</taxon>
        <taxon>Lophotrochozoa</taxon>
        <taxon>Mollusca</taxon>
        <taxon>Gastropoda</taxon>
        <taxon>Heterobranchia</taxon>
        <taxon>Euthyneura</taxon>
        <taxon>Panpulmonata</taxon>
        <taxon>Sacoglossa</taxon>
        <taxon>Placobranchoidea</taxon>
        <taxon>Plakobranchidae</taxon>
        <taxon>Elysia</taxon>
    </lineage>
</organism>